<proteinExistence type="predicted"/>
<evidence type="ECO:0000259" key="1">
    <source>
        <dbReference type="Pfam" id="PF01464"/>
    </source>
</evidence>
<dbReference type="InterPro" id="IPR008258">
    <property type="entry name" value="Transglycosylase_SLT_dom_1"/>
</dbReference>
<organism evidence="2 3">
    <name type="scientific">Rarispira pelagica</name>
    <dbReference type="NCBI Taxonomy" id="3141764"/>
    <lineage>
        <taxon>Bacteria</taxon>
        <taxon>Pseudomonadati</taxon>
        <taxon>Spirochaetota</taxon>
        <taxon>Spirochaetia</taxon>
        <taxon>Winmispirales</taxon>
        <taxon>Winmispiraceae</taxon>
        <taxon>Rarispira</taxon>
    </lineage>
</organism>
<sequence length="252" mass="29191">MQYTQSYVKLFLILLTLAIISCAEFPVNTLSGQWIPIDNKNVVEEKRQEAVRGLLALAKKSKSPALFLYRQEESRDFVMDFFTNLTGSRDIALPILYYSDKYNVPLFVSFSLSYIESEYYPYAINENVSSIDRGLFQLNSKTFPYLEEDDFFNPDINAKYGIQHISYCLREAKSEVLALAYYNAGKYRVVTGGTPAMTLRYIEKYFTFKNKLEEKFFSYMNSVADVSSNNIEKYFKSYNGELKPVDTNKTTQ</sequence>
<evidence type="ECO:0000313" key="3">
    <source>
        <dbReference type="Proteomes" id="UP001466331"/>
    </source>
</evidence>
<dbReference type="RefSeq" id="WP_420068499.1">
    <property type="nucleotide sequence ID" value="NZ_JBCHKQ010000001.1"/>
</dbReference>
<dbReference type="Gene3D" id="1.10.530.10">
    <property type="match status" value="1"/>
</dbReference>
<dbReference type="EMBL" id="JBCHKQ010000001">
    <property type="protein sequence ID" value="MEM5947045.1"/>
    <property type="molecule type" value="Genomic_DNA"/>
</dbReference>
<dbReference type="Proteomes" id="UP001466331">
    <property type="component" value="Unassembled WGS sequence"/>
</dbReference>
<feature type="domain" description="Transglycosylase SLT" evidence="1">
    <location>
        <begin position="97"/>
        <end position="189"/>
    </location>
</feature>
<evidence type="ECO:0000313" key="2">
    <source>
        <dbReference type="EMBL" id="MEM5947045.1"/>
    </source>
</evidence>
<accession>A0ABU9U8Q2</accession>
<dbReference type="SUPFAM" id="SSF53955">
    <property type="entry name" value="Lysozyme-like"/>
    <property type="match status" value="1"/>
</dbReference>
<gene>
    <name evidence="2" type="ORF">WKV44_00650</name>
</gene>
<reference evidence="2 3" key="1">
    <citation type="submission" date="2024-03" db="EMBL/GenBank/DDBJ databases">
        <title>Ignisphaera cupida sp. nov., a hyperthermophilic hydrolytic archaeon from a hot spring of Kamchatka, and proposal of Ignisphaeraceae fam. nov.</title>
        <authorList>
            <person name="Podosokorskaya O.A."/>
            <person name="Elcheninov A.G."/>
            <person name="Maltseva A.I."/>
            <person name="Zayulina K.S."/>
            <person name="Novikov A."/>
            <person name="Merkel A.Y."/>
        </authorList>
    </citation>
    <scope>NUCLEOTIDE SEQUENCE [LARGE SCALE GENOMIC DNA]</scope>
    <source>
        <strain evidence="2 3">38H-sp</strain>
    </source>
</reference>
<comment type="caution">
    <text evidence="2">The sequence shown here is derived from an EMBL/GenBank/DDBJ whole genome shotgun (WGS) entry which is preliminary data.</text>
</comment>
<protein>
    <submittedName>
        <fullName evidence="2">Transglycosylase SLT domain-containing protein</fullName>
    </submittedName>
</protein>
<name>A0ABU9U8Q2_9SPIR</name>
<dbReference type="InterPro" id="IPR023346">
    <property type="entry name" value="Lysozyme-like_dom_sf"/>
</dbReference>
<dbReference type="Pfam" id="PF01464">
    <property type="entry name" value="SLT"/>
    <property type="match status" value="1"/>
</dbReference>
<keyword evidence="3" id="KW-1185">Reference proteome</keyword>